<dbReference type="InterPro" id="IPR000330">
    <property type="entry name" value="SNF2_N"/>
</dbReference>
<dbReference type="Pfam" id="PF00176">
    <property type="entry name" value="SNF2-rel_dom"/>
    <property type="match status" value="1"/>
</dbReference>
<dbReference type="InterPro" id="IPR027417">
    <property type="entry name" value="P-loop_NTPase"/>
</dbReference>
<dbReference type="Gene3D" id="3.40.50.300">
    <property type="entry name" value="P-loop containing nucleotide triphosphate hydrolases"/>
    <property type="match status" value="1"/>
</dbReference>
<dbReference type="AlphaFoldDB" id="X6M7P4"/>
<name>X6M7P4_RETFI</name>
<evidence type="ECO:0000313" key="6">
    <source>
        <dbReference type="EMBL" id="ETO10003.1"/>
    </source>
</evidence>
<evidence type="ECO:0000256" key="3">
    <source>
        <dbReference type="ARBA" id="ARBA00023242"/>
    </source>
</evidence>
<keyword evidence="3" id="KW-0539">Nucleus</keyword>
<dbReference type="CDD" id="cd18793">
    <property type="entry name" value="SF2_C_SNF"/>
    <property type="match status" value="1"/>
</dbReference>
<dbReference type="OrthoDB" id="5857104at2759"/>
<keyword evidence="2" id="KW-0378">Hydrolase</keyword>
<feature type="domain" description="Helicase C-terminal" evidence="5">
    <location>
        <begin position="205"/>
        <end position="358"/>
    </location>
</feature>
<comment type="subcellular location">
    <subcellularLocation>
        <location evidence="1">Nucleus</location>
    </subcellularLocation>
</comment>
<dbReference type="GO" id="GO:0005524">
    <property type="term" value="F:ATP binding"/>
    <property type="evidence" value="ECO:0007669"/>
    <property type="project" value="InterPro"/>
</dbReference>
<feature type="non-terminal residue" evidence="6">
    <location>
        <position position="781"/>
    </location>
</feature>
<evidence type="ECO:0000259" key="4">
    <source>
        <dbReference type="PROSITE" id="PS51192"/>
    </source>
</evidence>
<evidence type="ECO:0000256" key="2">
    <source>
        <dbReference type="ARBA" id="ARBA00022801"/>
    </source>
</evidence>
<dbReference type="SUPFAM" id="SSF52540">
    <property type="entry name" value="P-loop containing nucleoside triphosphate hydrolases"/>
    <property type="match status" value="2"/>
</dbReference>
<dbReference type="GO" id="GO:0000785">
    <property type="term" value="C:chromatin"/>
    <property type="evidence" value="ECO:0007669"/>
    <property type="project" value="TreeGrafter"/>
</dbReference>
<feature type="domain" description="Helicase ATP-binding" evidence="4">
    <location>
        <begin position="1"/>
        <end position="66"/>
    </location>
</feature>
<reference evidence="6 7" key="1">
    <citation type="journal article" date="2013" name="Curr. Biol.">
        <title>The Genome of the Foraminiferan Reticulomyxa filosa.</title>
        <authorList>
            <person name="Glockner G."/>
            <person name="Hulsmann N."/>
            <person name="Schleicher M."/>
            <person name="Noegel A.A."/>
            <person name="Eichinger L."/>
            <person name="Gallinger C."/>
            <person name="Pawlowski J."/>
            <person name="Sierra R."/>
            <person name="Euteneuer U."/>
            <person name="Pillet L."/>
            <person name="Moustafa A."/>
            <person name="Platzer M."/>
            <person name="Groth M."/>
            <person name="Szafranski K."/>
            <person name="Schliwa M."/>
        </authorList>
    </citation>
    <scope>NUCLEOTIDE SEQUENCE [LARGE SCALE GENOMIC DNA]</scope>
</reference>
<dbReference type="PROSITE" id="PS51194">
    <property type="entry name" value="HELICASE_CTER"/>
    <property type="match status" value="1"/>
</dbReference>
<dbReference type="EMBL" id="ASPP01023736">
    <property type="protein sequence ID" value="ETO10003.1"/>
    <property type="molecule type" value="Genomic_DNA"/>
</dbReference>
<comment type="caution">
    <text evidence="6">The sequence shown here is derived from an EMBL/GenBank/DDBJ whole genome shotgun (WGS) entry which is preliminary data.</text>
</comment>
<dbReference type="InterPro" id="IPR049730">
    <property type="entry name" value="SNF2/RAD54-like_C"/>
</dbReference>
<dbReference type="PANTHER" id="PTHR45623:SF11">
    <property type="entry name" value="KISMET, ISOFORM C"/>
    <property type="match status" value="1"/>
</dbReference>
<dbReference type="GO" id="GO:0005634">
    <property type="term" value="C:nucleus"/>
    <property type="evidence" value="ECO:0007669"/>
    <property type="project" value="UniProtKB-SubCell"/>
</dbReference>
<dbReference type="GO" id="GO:0003677">
    <property type="term" value="F:DNA binding"/>
    <property type="evidence" value="ECO:0007669"/>
    <property type="project" value="TreeGrafter"/>
</dbReference>
<dbReference type="Proteomes" id="UP000023152">
    <property type="component" value="Unassembled WGS sequence"/>
</dbReference>
<dbReference type="Pfam" id="PF00271">
    <property type="entry name" value="Helicase_C"/>
    <property type="match status" value="1"/>
</dbReference>
<evidence type="ECO:0000313" key="7">
    <source>
        <dbReference type="Proteomes" id="UP000023152"/>
    </source>
</evidence>
<dbReference type="InterPro" id="IPR001650">
    <property type="entry name" value="Helicase_C-like"/>
</dbReference>
<dbReference type="PROSITE" id="PS51192">
    <property type="entry name" value="HELICASE_ATP_BIND_1"/>
    <property type="match status" value="1"/>
</dbReference>
<organism evidence="6 7">
    <name type="scientific">Reticulomyxa filosa</name>
    <dbReference type="NCBI Taxonomy" id="46433"/>
    <lineage>
        <taxon>Eukaryota</taxon>
        <taxon>Sar</taxon>
        <taxon>Rhizaria</taxon>
        <taxon>Retaria</taxon>
        <taxon>Foraminifera</taxon>
        <taxon>Monothalamids</taxon>
        <taxon>Reticulomyxidae</taxon>
        <taxon>Reticulomyxa</taxon>
    </lineage>
</organism>
<evidence type="ECO:0000259" key="5">
    <source>
        <dbReference type="PROSITE" id="PS51194"/>
    </source>
</evidence>
<dbReference type="InterPro" id="IPR038718">
    <property type="entry name" value="SNF2-like_sf"/>
</dbReference>
<sequence>MLEKELSQMHWKVCIVDEAHRLKNADCKLHRFLSGCSIEHKILLTGTPIQNNIRELWNLLNFVSPHNFKNFQVFDKSFGQDKLECEEDVTKLHQLIKPYFLRRMKEDVAKFIPKKKETIIEVELTRLQKQYYRAILEKNREFLNQSASSLSAKQVPSLMNIAMQLRKVCNHPYLIEGVFEKATTNCKDASQGLAKLIESSGKFVLLDKLLPKLQEGRHRVLIFSQMRMTLDWLDEYLRLKKYPFERIDGAIRGNERQAAIDRFSAPQSKAFIFLLTTKAGGIGLNLMAADTVIIFDSDWNPQNDIQAMARCHRLGQDKHVKVYRLITARSYEKEMFVKASKKLGLDKAIMGSMTNEPSSSFLHAAAAVAAGAGDQRHKVSAEEINGWLKYGAYDVFRDDDTQADKFCAADIDQILEEHATDVVFDEGSGENTFSKATFVSSDAAAGVDINDRDFWEKVLPAELNLEEMLQQLTNRDFADYSDQLEQFWQRLNEQVLEVIELRQKGQLSDRGNAILSLLSQVVDHSKWFNPQQRAQAQEWQEFIQNPRRFLRNQKKKQDHKAGSTDPYVYLEESEANSPLKTNVFGNRTWSKPLCDAVFEALFSVFATALNGPDFWNKVYAQIKLKKKRSLREVCAWCIACLQHLSEKAIDKDDQHVFAKDVPASFSNHIEYTNSGESDEEYNPSHRRVKHVNPRAVQPKDFPSLDEPFFASMVLSHSGRWAKVFRLALKLRKYLKVVAVEHHHDLDDKLALPDHVQGEPPPTSWWTQDEDKALVIGASRHG</sequence>
<protein>
    <submittedName>
        <fullName evidence="6">Myb domain-containing protein</fullName>
    </submittedName>
</protein>
<accession>X6M7P4</accession>
<proteinExistence type="predicted"/>
<dbReference type="GO" id="GO:0042393">
    <property type="term" value="F:histone binding"/>
    <property type="evidence" value="ECO:0007669"/>
    <property type="project" value="TreeGrafter"/>
</dbReference>
<evidence type="ECO:0000256" key="1">
    <source>
        <dbReference type="ARBA" id="ARBA00004123"/>
    </source>
</evidence>
<dbReference type="GO" id="GO:0140658">
    <property type="term" value="F:ATP-dependent chromatin remodeler activity"/>
    <property type="evidence" value="ECO:0007669"/>
    <property type="project" value="TreeGrafter"/>
</dbReference>
<dbReference type="InterPro" id="IPR014001">
    <property type="entry name" value="Helicase_ATP-bd"/>
</dbReference>
<gene>
    <name evidence="6" type="ORF">RFI_27376</name>
</gene>
<dbReference type="SMART" id="SM00490">
    <property type="entry name" value="HELICc"/>
    <property type="match status" value="1"/>
</dbReference>
<keyword evidence="7" id="KW-1185">Reference proteome</keyword>
<dbReference type="GO" id="GO:0016887">
    <property type="term" value="F:ATP hydrolysis activity"/>
    <property type="evidence" value="ECO:0007669"/>
    <property type="project" value="TreeGrafter"/>
</dbReference>
<dbReference type="PANTHER" id="PTHR45623">
    <property type="entry name" value="CHROMODOMAIN-HELICASE-DNA-BINDING PROTEIN 3-RELATED-RELATED"/>
    <property type="match status" value="1"/>
</dbReference>
<dbReference type="GO" id="GO:0003682">
    <property type="term" value="F:chromatin binding"/>
    <property type="evidence" value="ECO:0007669"/>
    <property type="project" value="TreeGrafter"/>
</dbReference>
<dbReference type="Gene3D" id="3.40.50.10810">
    <property type="entry name" value="Tandem AAA-ATPase domain"/>
    <property type="match status" value="1"/>
</dbReference>